<dbReference type="NCBIfam" id="NF037959">
    <property type="entry name" value="MFS_SpdSyn"/>
    <property type="match status" value="1"/>
</dbReference>
<evidence type="ECO:0000256" key="2">
    <source>
        <dbReference type="ARBA" id="ARBA00007867"/>
    </source>
</evidence>
<evidence type="ECO:0000256" key="6">
    <source>
        <dbReference type="ARBA" id="ARBA00034114"/>
    </source>
</evidence>
<comment type="pathway">
    <text evidence="6">Alkaloid biosynthesis; nicotine biosynthesis.</text>
</comment>
<dbReference type="EMBL" id="JALJOV010000131">
    <property type="protein sequence ID" value="KAK9866827.1"/>
    <property type="molecule type" value="Genomic_DNA"/>
</dbReference>
<keyword evidence="5 8" id="KW-0808">Transferase</keyword>
<dbReference type="AlphaFoldDB" id="A0AAW1TCZ6"/>
<feature type="domain" description="PABS" evidence="11">
    <location>
        <begin position="27"/>
        <end position="266"/>
    </location>
</feature>
<evidence type="ECO:0000313" key="12">
    <source>
        <dbReference type="EMBL" id="KAK9866827.1"/>
    </source>
</evidence>
<feature type="region of interest" description="Disordered" evidence="10">
    <location>
        <begin position="269"/>
        <end position="290"/>
    </location>
</feature>
<dbReference type="InterPro" id="IPR037163">
    <property type="entry name" value="Spermidine_synt_N_sf"/>
</dbReference>
<dbReference type="GO" id="GO:0004766">
    <property type="term" value="F:spermidine synthase activity"/>
    <property type="evidence" value="ECO:0007669"/>
    <property type="project" value="UniProtKB-EC"/>
</dbReference>
<organism evidence="12 13">
    <name type="scientific">Apatococcus fuscideae</name>
    <dbReference type="NCBI Taxonomy" id="2026836"/>
    <lineage>
        <taxon>Eukaryota</taxon>
        <taxon>Viridiplantae</taxon>
        <taxon>Chlorophyta</taxon>
        <taxon>core chlorophytes</taxon>
        <taxon>Trebouxiophyceae</taxon>
        <taxon>Chlorellales</taxon>
        <taxon>Chlorellaceae</taxon>
        <taxon>Apatococcus</taxon>
    </lineage>
</organism>
<evidence type="ECO:0000256" key="9">
    <source>
        <dbReference type="RuleBase" id="RU003836"/>
    </source>
</evidence>
<comment type="similarity">
    <text evidence="2 9">Belongs to the spermidine/spermine synthase family.</text>
</comment>
<evidence type="ECO:0000313" key="13">
    <source>
        <dbReference type="Proteomes" id="UP001485043"/>
    </source>
</evidence>
<keyword evidence="13" id="KW-1185">Reference proteome</keyword>
<dbReference type="InterPro" id="IPR001045">
    <property type="entry name" value="Spermi_synthase"/>
</dbReference>
<proteinExistence type="inferred from homology"/>
<dbReference type="PANTHER" id="PTHR11558:SF11">
    <property type="entry name" value="SPERMIDINE SYNTHASE"/>
    <property type="match status" value="1"/>
</dbReference>
<evidence type="ECO:0000259" key="11">
    <source>
        <dbReference type="PROSITE" id="PS51006"/>
    </source>
</evidence>
<dbReference type="NCBIfam" id="NF002010">
    <property type="entry name" value="PRK00811.1"/>
    <property type="match status" value="1"/>
</dbReference>
<gene>
    <name evidence="12" type="ORF">WJX84_012031</name>
</gene>
<feature type="active site" description="Proton acceptor" evidence="8">
    <location>
        <position position="184"/>
    </location>
</feature>
<dbReference type="GO" id="GO:0009753">
    <property type="term" value="P:response to jasmonic acid"/>
    <property type="evidence" value="ECO:0007669"/>
    <property type="project" value="UniProtKB-ARBA"/>
</dbReference>
<dbReference type="NCBIfam" id="TIGR00417">
    <property type="entry name" value="speE"/>
    <property type="match status" value="1"/>
</dbReference>
<protein>
    <recommendedName>
        <fullName evidence="3">spermidine synthase</fullName>
        <ecNumber evidence="3">2.5.1.16</ecNumber>
    </recommendedName>
</protein>
<dbReference type="PANTHER" id="PTHR11558">
    <property type="entry name" value="SPERMIDINE/SPERMINE SYNTHASE"/>
    <property type="match status" value="1"/>
</dbReference>
<dbReference type="EC" id="2.5.1.16" evidence="3"/>
<evidence type="ECO:0000256" key="1">
    <source>
        <dbReference type="ARBA" id="ARBA00005123"/>
    </source>
</evidence>
<reference evidence="12 13" key="1">
    <citation type="journal article" date="2024" name="Nat. Commun.">
        <title>Phylogenomics reveals the evolutionary origins of lichenization in chlorophyte algae.</title>
        <authorList>
            <person name="Puginier C."/>
            <person name="Libourel C."/>
            <person name="Otte J."/>
            <person name="Skaloud P."/>
            <person name="Haon M."/>
            <person name="Grisel S."/>
            <person name="Petersen M."/>
            <person name="Berrin J.G."/>
            <person name="Delaux P.M."/>
            <person name="Dal Grande F."/>
            <person name="Keller J."/>
        </authorList>
    </citation>
    <scope>NUCLEOTIDE SEQUENCE [LARGE SCALE GENOMIC DNA]</scope>
    <source>
        <strain evidence="12 13">SAG 2523</strain>
    </source>
</reference>
<evidence type="ECO:0000256" key="5">
    <source>
        <dbReference type="ARBA" id="ARBA00022679"/>
    </source>
</evidence>
<dbReference type="Gene3D" id="2.30.140.10">
    <property type="entry name" value="Spermidine synthase, tetramerisation domain"/>
    <property type="match status" value="1"/>
</dbReference>
<sequence length="321" mass="34990">MTSSNPAISSGAAKPGTAGANLNLSKEGWYTETSSLWPGQGLSLQVDEVLFQDRSDFQDVCVLRNKAFGTVLLLDGVIQCTDRDEFSYQEMITHLPLCALQADPTKVLVVGGGDGGVLREVARHQSVQEIHIAEIDGMVPKVAKKFFPQMAIGFDDPRVTVDITDGIKFVKEAAEGTYDAIIVDSSDPVGPAEVLFQKDFFEAMHRALKPGGVVCTQAESMWLHMDIIKELARMCHEVFTNGTVQYAFTTIPTYPSGQIGFMICSKQSQGPLDPRHPKRPAPEAAAGSKHGPLRYYSSEVHSAAFVLPKFAKEALSQHLTF</sequence>
<dbReference type="InterPro" id="IPR029063">
    <property type="entry name" value="SAM-dependent_MTases_sf"/>
</dbReference>
<keyword evidence="4" id="KW-0017">Alkaloid metabolism</keyword>
<dbReference type="SUPFAM" id="SSF53335">
    <property type="entry name" value="S-adenosyl-L-methionine-dependent methyltransferases"/>
    <property type="match status" value="1"/>
</dbReference>
<comment type="pathway">
    <text evidence="1">Amine and polyamine biosynthesis; spermidine biosynthesis; spermidine from putrescine: step 1/1.</text>
</comment>
<dbReference type="Proteomes" id="UP001485043">
    <property type="component" value="Unassembled WGS sequence"/>
</dbReference>
<evidence type="ECO:0000256" key="7">
    <source>
        <dbReference type="ARBA" id="ARBA00049307"/>
    </source>
</evidence>
<comment type="caution">
    <text evidence="12">The sequence shown here is derived from an EMBL/GenBank/DDBJ whole genome shotgun (WGS) entry which is preliminary data.</text>
</comment>
<dbReference type="FunFam" id="2.30.140.10:FF:000001">
    <property type="entry name" value="SPE3p Spermidine synthase"/>
    <property type="match status" value="1"/>
</dbReference>
<dbReference type="FunFam" id="3.40.50.150:FF:000013">
    <property type="entry name" value="Spermidine synthase"/>
    <property type="match status" value="1"/>
</dbReference>
<evidence type="ECO:0000256" key="4">
    <source>
        <dbReference type="ARBA" id="ARBA00022589"/>
    </source>
</evidence>
<dbReference type="InterPro" id="IPR030373">
    <property type="entry name" value="PABS_CS"/>
</dbReference>
<dbReference type="CDD" id="cd02440">
    <property type="entry name" value="AdoMet_MTases"/>
    <property type="match status" value="1"/>
</dbReference>
<dbReference type="HAMAP" id="MF_00198">
    <property type="entry name" value="Spermidine_synth"/>
    <property type="match status" value="1"/>
</dbReference>
<evidence type="ECO:0000256" key="3">
    <source>
        <dbReference type="ARBA" id="ARBA00012455"/>
    </source>
</evidence>
<name>A0AAW1TCZ6_9CHLO</name>
<evidence type="ECO:0000256" key="10">
    <source>
        <dbReference type="SAM" id="MobiDB-lite"/>
    </source>
</evidence>
<dbReference type="GO" id="GO:0009820">
    <property type="term" value="P:alkaloid metabolic process"/>
    <property type="evidence" value="ECO:0007669"/>
    <property type="project" value="UniProtKB-KW"/>
</dbReference>
<dbReference type="GO" id="GO:0008295">
    <property type="term" value="P:spermidine biosynthetic process"/>
    <property type="evidence" value="ECO:0007669"/>
    <property type="project" value="TreeGrafter"/>
</dbReference>
<evidence type="ECO:0000256" key="8">
    <source>
        <dbReference type="PROSITE-ProRule" id="PRU00354"/>
    </source>
</evidence>
<dbReference type="InterPro" id="IPR030374">
    <property type="entry name" value="PABS"/>
</dbReference>
<accession>A0AAW1TCZ6</accession>
<dbReference type="PROSITE" id="PS51006">
    <property type="entry name" value="PABS_2"/>
    <property type="match status" value="1"/>
</dbReference>
<keyword evidence="8" id="KW-0620">Polyamine biosynthesis</keyword>
<dbReference type="PROSITE" id="PS01330">
    <property type="entry name" value="PABS_1"/>
    <property type="match status" value="1"/>
</dbReference>
<dbReference type="Gene3D" id="3.40.50.150">
    <property type="entry name" value="Vaccinia Virus protein VP39"/>
    <property type="match status" value="1"/>
</dbReference>
<comment type="catalytic activity">
    <reaction evidence="7">
        <text>S-adenosyl 3-(methylsulfanyl)propylamine + putrescine = S-methyl-5'-thioadenosine + spermidine + H(+)</text>
        <dbReference type="Rhea" id="RHEA:12721"/>
        <dbReference type="ChEBI" id="CHEBI:15378"/>
        <dbReference type="ChEBI" id="CHEBI:17509"/>
        <dbReference type="ChEBI" id="CHEBI:57443"/>
        <dbReference type="ChEBI" id="CHEBI:57834"/>
        <dbReference type="ChEBI" id="CHEBI:326268"/>
        <dbReference type="EC" id="2.5.1.16"/>
    </reaction>
</comment>
<dbReference type="Pfam" id="PF01564">
    <property type="entry name" value="Spermine_synth"/>
    <property type="match status" value="1"/>
</dbReference>
<dbReference type="Pfam" id="PF17284">
    <property type="entry name" value="Spermine_synt_N"/>
    <property type="match status" value="1"/>
</dbReference>
<dbReference type="InterPro" id="IPR035246">
    <property type="entry name" value="Spermidine_synt_N"/>
</dbReference>
<dbReference type="GO" id="GO:0005829">
    <property type="term" value="C:cytosol"/>
    <property type="evidence" value="ECO:0007669"/>
    <property type="project" value="TreeGrafter"/>
</dbReference>